<comment type="similarity">
    <text evidence="2">Belongs to the PC-esterase family. TBL subfamily.</text>
</comment>
<sequence length="352" mass="40944">MGCFAIFGVLLLCFLFETHHKTVRGNIENRGCDLFDGRWVFDDSYPLYESSECPFLENEFVCLHRPHNFYLNYRWQPNGCNLPRFNGEDLLTRLKGKSLLFVGDSFSLNQWQSLTCMIHTSLPHTKYISITKEGLSTFTFPSYDVKLIFSRNAFLVDIVSERIGRVLKLDSMEVGKFWKESDILIFNSWHWWLHTGKKQPWDFVKEGKHIYRDLDRLVMYEEALKTWAQWIDENVDPNKTKVFFQGISPDHKNGSKWGKPESITCKGQKFPISESKYQGDPHPAELKLEGVLRDMLKPVYLLNITSLSQMRKDAHPSIYTGHGGHTNDCSHWCLPGVPDTWNMLLYASLVQT</sequence>
<dbReference type="AlphaFoldDB" id="A0A1S2XIH2"/>
<reference evidence="11" key="2">
    <citation type="submission" date="2025-08" db="UniProtKB">
        <authorList>
            <consortium name="RefSeq"/>
        </authorList>
    </citation>
    <scope>IDENTIFICATION</scope>
    <source>
        <tissue evidence="11">Etiolated seedlings</tissue>
    </source>
</reference>
<keyword evidence="4" id="KW-0735">Signal-anchor</keyword>
<evidence type="ECO:0000259" key="8">
    <source>
        <dbReference type="Pfam" id="PF13839"/>
    </source>
</evidence>
<evidence type="ECO:0000256" key="3">
    <source>
        <dbReference type="ARBA" id="ARBA00022692"/>
    </source>
</evidence>
<dbReference type="Pfam" id="PF14416">
    <property type="entry name" value="PMR5N"/>
    <property type="match status" value="1"/>
</dbReference>
<dbReference type="GO" id="GO:0005794">
    <property type="term" value="C:Golgi apparatus"/>
    <property type="evidence" value="ECO:0007669"/>
    <property type="project" value="TreeGrafter"/>
</dbReference>
<dbReference type="InterPro" id="IPR025846">
    <property type="entry name" value="TBL_N"/>
</dbReference>
<evidence type="ECO:0000256" key="2">
    <source>
        <dbReference type="ARBA" id="ARBA00007727"/>
    </source>
</evidence>
<dbReference type="PaxDb" id="3827-XP_004489870.1"/>
<feature type="domain" description="Trichome birefringence-like C-terminal" evidence="8">
    <location>
        <begin position="82"/>
        <end position="347"/>
    </location>
</feature>
<keyword evidence="3" id="KW-0812">Transmembrane</keyword>
<proteinExistence type="inferred from homology"/>
<feature type="signal peptide" evidence="7">
    <location>
        <begin position="1"/>
        <end position="20"/>
    </location>
</feature>
<evidence type="ECO:0000313" key="10">
    <source>
        <dbReference type="Proteomes" id="UP000087171"/>
    </source>
</evidence>
<evidence type="ECO:0000256" key="7">
    <source>
        <dbReference type="SAM" id="SignalP"/>
    </source>
</evidence>
<dbReference type="Proteomes" id="UP000087171">
    <property type="component" value="Chromosome Ca2"/>
</dbReference>
<keyword evidence="7" id="KW-0732">Signal</keyword>
<feature type="chain" id="PRO_5010327893" evidence="7">
    <location>
        <begin position="21"/>
        <end position="352"/>
    </location>
</feature>
<dbReference type="GO" id="GO:0016020">
    <property type="term" value="C:membrane"/>
    <property type="evidence" value="ECO:0007669"/>
    <property type="project" value="UniProtKB-SubCell"/>
</dbReference>
<dbReference type="PANTHER" id="PTHR32285:SF149">
    <property type="entry name" value="TRICHOME BIREFRINGENCE-LIKE N-TERMINAL DOMAIN-CONTAINING PROTEIN"/>
    <property type="match status" value="1"/>
</dbReference>
<dbReference type="Pfam" id="PF13839">
    <property type="entry name" value="PC-Esterase"/>
    <property type="match status" value="1"/>
</dbReference>
<reference evidence="10" key="1">
    <citation type="journal article" date="2013" name="Nat. Biotechnol.">
        <title>Draft genome sequence of chickpea (Cicer arietinum) provides a resource for trait improvement.</title>
        <authorList>
            <person name="Varshney R.K."/>
            <person name="Song C."/>
            <person name="Saxena R.K."/>
            <person name="Azam S."/>
            <person name="Yu S."/>
            <person name="Sharpe A.G."/>
            <person name="Cannon S."/>
            <person name="Baek J."/>
            <person name="Rosen B.D."/>
            <person name="Tar'an B."/>
            <person name="Millan T."/>
            <person name="Zhang X."/>
            <person name="Ramsay L.D."/>
            <person name="Iwata A."/>
            <person name="Wang Y."/>
            <person name="Nelson W."/>
            <person name="Farmer A.D."/>
            <person name="Gaur P.M."/>
            <person name="Soderlund C."/>
            <person name="Penmetsa R.V."/>
            <person name="Xu C."/>
            <person name="Bharti A.K."/>
            <person name="He W."/>
            <person name="Winter P."/>
            <person name="Zhao S."/>
            <person name="Hane J.K."/>
            <person name="Carrasquilla-Garcia N."/>
            <person name="Condie J.A."/>
            <person name="Upadhyaya H.D."/>
            <person name="Luo M.C."/>
            <person name="Thudi M."/>
            <person name="Gowda C.L."/>
            <person name="Singh N.P."/>
            <person name="Lichtenzveig J."/>
            <person name="Gali K.K."/>
            <person name="Rubio J."/>
            <person name="Nadarajan N."/>
            <person name="Dolezel J."/>
            <person name="Bansal K.C."/>
            <person name="Xu X."/>
            <person name="Edwards D."/>
            <person name="Zhang G."/>
            <person name="Kahl G."/>
            <person name="Gil J."/>
            <person name="Singh K.B."/>
            <person name="Datta S.K."/>
            <person name="Jackson S.A."/>
            <person name="Wang J."/>
            <person name="Cook D.R."/>
        </authorList>
    </citation>
    <scope>NUCLEOTIDE SEQUENCE [LARGE SCALE GENOMIC DNA]</scope>
    <source>
        <strain evidence="10">cv. CDC Frontier</strain>
    </source>
</reference>
<evidence type="ECO:0000256" key="4">
    <source>
        <dbReference type="ARBA" id="ARBA00022968"/>
    </source>
</evidence>
<dbReference type="OrthoDB" id="630188at2759"/>
<evidence type="ECO:0000313" key="11">
    <source>
        <dbReference type="RefSeq" id="XP_004489870.1"/>
    </source>
</evidence>
<accession>A0A1S2XIH2</accession>
<evidence type="ECO:0000256" key="6">
    <source>
        <dbReference type="ARBA" id="ARBA00023136"/>
    </source>
</evidence>
<evidence type="ECO:0000256" key="1">
    <source>
        <dbReference type="ARBA" id="ARBA00004167"/>
    </source>
</evidence>
<dbReference type="GO" id="GO:0016413">
    <property type="term" value="F:O-acetyltransferase activity"/>
    <property type="evidence" value="ECO:0007669"/>
    <property type="project" value="InterPro"/>
</dbReference>
<dbReference type="GeneID" id="101510652"/>
<dbReference type="eggNOG" id="ENOG502QVJM">
    <property type="taxonomic scope" value="Eukaryota"/>
</dbReference>
<dbReference type="PANTHER" id="PTHR32285">
    <property type="entry name" value="PROTEIN TRICHOME BIREFRINGENCE-LIKE 9-RELATED"/>
    <property type="match status" value="1"/>
</dbReference>
<comment type="subcellular location">
    <subcellularLocation>
        <location evidence="1">Membrane</location>
        <topology evidence="1">Single-pass membrane protein</topology>
    </subcellularLocation>
</comment>
<dbReference type="InterPro" id="IPR026057">
    <property type="entry name" value="TBL_C"/>
</dbReference>
<dbReference type="RefSeq" id="XP_004489870.1">
    <property type="nucleotide sequence ID" value="XM_004489813.2"/>
</dbReference>
<organism evidence="10 11">
    <name type="scientific">Cicer arietinum</name>
    <name type="common">Chickpea</name>
    <name type="synonym">Garbanzo</name>
    <dbReference type="NCBI Taxonomy" id="3827"/>
    <lineage>
        <taxon>Eukaryota</taxon>
        <taxon>Viridiplantae</taxon>
        <taxon>Streptophyta</taxon>
        <taxon>Embryophyta</taxon>
        <taxon>Tracheophyta</taxon>
        <taxon>Spermatophyta</taxon>
        <taxon>Magnoliopsida</taxon>
        <taxon>eudicotyledons</taxon>
        <taxon>Gunneridae</taxon>
        <taxon>Pentapetalae</taxon>
        <taxon>rosids</taxon>
        <taxon>fabids</taxon>
        <taxon>Fabales</taxon>
        <taxon>Fabaceae</taxon>
        <taxon>Papilionoideae</taxon>
        <taxon>50 kb inversion clade</taxon>
        <taxon>NPAAA clade</taxon>
        <taxon>Hologalegina</taxon>
        <taxon>IRL clade</taxon>
        <taxon>Cicereae</taxon>
        <taxon>Cicer</taxon>
    </lineage>
</organism>
<dbReference type="KEGG" id="cam:101510652"/>
<keyword evidence="10" id="KW-1185">Reference proteome</keyword>
<evidence type="ECO:0000259" key="9">
    <source>
        <dbReference type="Pfam" id="PF14416"/>
    </source>
</evidence>
<keyword evidence="6" id="KW-0472">Membrane</keyword>
<dbReference type="InterPro" id="IPR029962">
    <property type="entry name" value="TBL"/>
</dbReference>
<feature type="domain" description="Trichome birefringence-like N-terminal" evidence="9">
    <location>
        <begin position="31"/>
        <end position="81"/>
    </location>
</feature>
<protein>
    <submittedName>
        <fullName evidence="11">Protein trichome birefringence-like 43</fullName>
    </submittedName>
</protein>
<name>A0A1S2XIH2_CICAR</name>
<evidence type="ECO:0000256" key="5">
    <source>
        <dbReference type="ARBA" id="ARBA00022989"/>
    </source>
</evidence>
<keyword evidence="5" id="KW-1133">Transmembrane helix</keyword>
<gene>
    <name evidence="11" type="primary">LOC101510652</name>
</gene>